<dbReference type="PANTHER" id="PTHR31793">
    <property type="entry name" value="4-HYDROXYBENZOYL-COA THIOESTERASE FAMILY MEMBER"/>
    <property type="match status" value="1"/>
</dbReference>
<dbReference type="OrthoDB" id="9799036at2"/>
<dbReference type="InterPro" id="IPR029069">
    <property type="entry name" value="HotDog_dom_sf"/>
</dbReference>
<name>A0A2N5C3H9_9BURK</name>
<keyword evidence="2" id="KW-0378">Hydrolase</keyword>
<evidence type="ECO:0000313" key="3">
    <source>
        <dbReference type="EMBL" id="PLP96764.1"/>
    </source>
</evidence>
<dbReference type="SUPFAM" id="SSF54637">
    <property type="entry name" value="Thioesterase/thiol ester dehydrase-isomerase"/>
    <property type="match status" value="1"/>
</dbReference>
<comment type="caution">
    <text evidence="3">The sequence shown here is derived from an EMBL/GenBank/DDBJ whole genome shotgun (WGS) entry which is preliminary data.</text>
</comment>
<evidence type="ECO:0000313" key="4">
    <source>
        <dbReference type="Proteomes" id="UP000234341"/>
    </source>
</evidence>
<dbReference type="InterPro" id="IPR050563">
    <property type="entry name" value="4-hydroxybenzoyl-CoA_TE"/>
</dbReference>
<dbReference type="EMBL" id="PJRP01000023">
    <property type="protein sequence ID" value="PLP96764.1"/>
    <property type="molecule type" value="Genomic_DNA"/>
</dbReference>
<dbReference type="CDD" id="cd00586">
    <property type="entry name" value="4HBT"/>
    <property type="match status" value="1"/>
</dbReference>
<sequence length="145" mass="16349">MSEKAVPTRRESYWHFETMPTRWGDNDSYGHVNNVVYYAFFDSAVNRHLIERGALDIASSEVVGLVIETRCTFFASMGFPDIVNVGLKVVHLGKSSVRYEIALFRNDAEECSALGHFVHVYVDRATNRPVPIPEAVRTVLQALSD</sequence>
<organism evidence="3 4">
    <name type="scientific">Cupriavidus pauculus</name>
    <dbReference type="NCBI Taxonomy" id="82633"/>
    <lineage>
        <taxon>Bacteria</taxon>
        <taxon>Pseudomonadati</taxon>
        <taxon>Pseudomonadota</taxon>
        <taxon>Betaproteobacteria</taxon>
        <taxon>Burkholderiales</taxon>
        <taxon>Burkholderiaceae</taxon>
        <taxon>Cupriavidus</taxon>
    </lineage>
</organism>
<comment type="similarity">
    <text evidence="1">Belongs to the 4-hydroxybenzoyl-CoA thioesterase family.</text>
</comment>
<dbReference type="PANTHER" id="PTHR31793:SF27">
    <property type="entry name" value="NOVEL THIOESTERASE SUPERFAMILY DOMAIN AND SAPOSIN A-TYPE DOMAIN CONTAINING PROTEIN (0610012H03RIK)"/>
    <property type="match status" value="1"/>
</dbReference>
<dbReference type="Proteomes" id="UP000234341">
    <property type="component" value="Unassembled WGS sequence"/>
</dbReference>
<gene>
    <name evidence="3" type="ORF">CYJ10_30760</name>
</gene>
<dbReference type="Pfam" id="PF13279">
    <property type="entry name" value="4HBT_2"/>
    <property type="match status" value="1"/>
</dbReference>
<evidence type="ECO:0000256" key="1">
    <source>
        <dbReference type="ARBA" id="ARBA00005953"/>
    </source>
</evidence>
<protein>
    <submittedName>
        <fullName evidence="3">Thioesterase</fullName>
    </submittedName>
</protein>
<proteinExistence type="inferred from homology"/>
<dbReference type="AlphaFoldDB" id="A0A2N5C3H9"/>
<evidence type="ECO:0000256" key="2">
    <source>
        <dbReference type="ARBA" id="ARBA00022801"/>
    </source>
</evidence>
<dbReference type="Gene3D" id="3.10.129.10">
    <property type="entry name" value="Hotdog Thioesterase"/>
    <property type="match status" value="1"/>
</dbReference>
<dbReference type="GO" id="GO:0047617">
    <property type="term" value="F:fatty acyl-CoA hydrolase activity"/>
    <property type="evidence" value="ECO:0007669"/>
    <property type="project" value="TreeGrafter"/>
</dbReference>
<accession>A0A2N5C3H9</accession>
<reference evidence="3 4" key="1">
    <citation type="submission" date="2017-12" db="EMBL/GenBank/DDBJ databases">
        <title>Genome sequence of the active heterotrophic nitrifier-denitrifier, Cupriavidus pauculus UM1.</title>
        <authorList>
            <person name="Putonti C."/>
            <person name="Castignetti D."/>
        </authorList>
    </citation>
    <scope>NUCLEOTIDE SEQUENCE [LARGE SCALE GENOMIC DNA]</scope>
    <source>
        <strain evidence="3 4">UM1</strain>
    </source>
</reference>